<evidence type="ECO:0000313" key="4">
    <source>
        <dbReference type="EMBL" id="EGD57891.1"/>
    </source>
</evidence>
<keyword evidence="5" id="KW-1185">Reference proteome</keyword>
<protein>
    <submittedName>
        <fullName evidence="4">ATP12 ATPase</fullName>
    </submittedName>
</protein>
<dbReference type="Pfam" id="PF07542">
    <property type="entry name" value="ATP12"/>
    <property type="match status" value="1"/>
</dbReference>
<dbReference type="InParanoid" id="F1ZBM5"/>
<dbReference type="InterPro" id="IPR042272">
    <property type="entry name" value="ATP12_ATP_synth-F1-assembly_N"/>
</dbReference>
<dbReference type="Proteomes" id="UP000004728">
    <property type="component" value="Unassembled WGS sequence"/>
</dbReference>
<sequence length="235" mass="25683">MKRFYRDASLGRDEHGFRVLLDGRAVKTQGGRPQALPTSALGDALVAEWADQGEEIDTTRFAFRDMADHALDIVAADPAEAIAGLLPYADTDTLCYRAEPDEALGERQTIVWEPIVATSEERFGVRFSRVAGVIHFPHPPETLQTLRAHLETLDPFTLAALVNLTSLAASLIVGLAAIEDGADLDALWDAASLEEDWQAELWGKDAEAQARRDRRRAAFLAAARFAALARTTETA</sequence>
<dbReference type="AlphaFoldDB" id="F1ZBM5"/>
<evidence type="ECO:0000256" key="2">
    <source>
        <dbReference type="ARBA" id="ARBA00022946"/>
    </source>
</evidence>
<dbReference type="RefSeq" id="WP_008070693.1">
    <property type="nucleotide sequence ID" value="NZ_AQWK01000007.1"/>
</dbReference>
<comment type="similarity">
    <text evidence="1">Belongs to the ATP12 family.</text>
</comment>
<dbReference type="PANTHER" id="PTHR21013">
    <property type="entry name" value="ATP SYNTHASE MITOCHONDRIAL F1 COMPLEX ASSEMBLY FACTOR 2/ATP12 PROTEIN, MITOCHONDRIAL PRECURSOR"/>
    <property type="match status" value="1"/>
</dbReference>
<keyword evidence="2" id="KW-0809">Transit peptide</keyword>
<dbReference type="EMBL" id="AEWJ01000051">
    <property type="protein sequence ID" value="EGD57891.1"/>
    <property type="molecule type" value="Genomic_DNA"/>
</dbReference>
<comment type="caution">
    <text evidence="4">The sequence shown here is derived from an EMBL/GenBank/DDBJ whole genome shotgun (WGS) entry which is preliminary data.</text>
</comment>
<organism evidence="4 5">
    <name type="scientific">Novosphingobium nitrogenifigens DSM 19370</name>
    <dbReference type="NCBI Taxonomy" id="983920"/>
    <lineage>
        <taxon>Bacteria</taxon>
        <taxon>Pseudomonadati</taxon>
        <taxon>Pseudomonadota</taxon>
        <taxon>Alphaproteobacteria</taxon>
        <taxon>Sphingomonadales</taxon>
        <taxon>Sphingomonadaceae</taxon>
        <taxon>Novosphingobium</taxon>
    </lineage>
</organism>
<dbReference type="SUPFAM" id="SSF160909">
    <property type="entry name" value="ATP12-like"/>
    <property type="match status" value="1"/>
</dbReference>
<dbReference type="Gene3D" id="3.30.2180.10">
    <property type="entry name" value="ATP12-like"/>
    <property type="match status" value="1"/>
</dbReference>
<evidence type="ECO:0000256" key="3">
    <source>
        <dbReference type="ARBA" id="ARBA00023186"/>
    </source>
</evidence>
<dbReference type="InterPro" id="IPR023335">
    <property type="entry name" value="ATP12_ortho_dom_sf"/>
</dbReference>
<dbReference type="PANTHER" id="PTHR21013:SF10">
    <property type="entry name" value="ATP SYNTHASE MITOCHONDRIAL F1 COMPLEX ASSEMBLY FACTOR 2"/>
    <property type="match status" value="1"/>
</dbReference>
<dbReference type="eggNOG" id="COG5387">
    <property type="taxonomic scope" value="Bacteria"/>
</dbReference>
<evidence type="ECO:0000313" key="5">
    <source>
        <dbReference type="Proteomes" id="UP000004728"/>
    </source>
</evidence>
<accession>F1ZBM5</accession>
<gene>
    <name evidence="4" type="ORF">Y88_3221</name>
</gene>
<evidence type="ECO:0000256" key="1">
    <source>
        <dbReference type="ARBA" id="ARBA00008231"/>
    </source>
</evidence>
<dbReference type="GO" id="GO:0043461">
    <property type="term" value="P:proton-transporting ATP synthase complex assembly"/>
    <property type="evidence" value="ECO:0007669"/>
    <property type="project" value="InterPro"/>
</dbReference>
<name>F1ZBM5_9SPHN</name>
<dbReference type="InterPro" id="IPR011419">
    <property type="entry name" value="ATP12_ATP_synth-F1-assembly"/>
</dbReference>
<keyword evidence="3" id="KW-0143">Chaperone</keyword>
<proteinExistence type="inferred from homology"/>
<dbReference type="OrthoDB" id="9797825at2"/>
<reference evidence="4 5" key="1">
    <citation type="journal article" date="2012" name="J. Bacteriol.">
        <title>Draft Genome Sequence of Novosphingobium nitrogenifigens Y88T.</title>
        <authorList>
            <person name="Strabala T.J."/>
            <person name="Macdonald L."/>
            <person name="Liu V."/>
            <person name="Smit A.M."/>
        </authorList>
    </citation>
    <scope>NUCLEOTIDE SEQUENCE [LARGE SCALE GENOMIC DNA]</scope>
    <source>
        <strain evidence="4 5">DSM 19370</strain>
    </source>
</reference>
<dbReference type="HOGENOM" id="CLU_047893_3_0_5"/>
<dbReference type="STRING" id="983920.Y88_3221"/>
<dbReference type="Gene3D" id="1.10.3580.10">
    <property type="entry name" value="ATP12 ATPase"/>
    <property type="match status" value="1"/>
</dbReference>